<dbReference type="SMART" id="SM00245">
    <property type="entry name" value="TSPc"/>
    <property type="match status" value="1"/>
</dbReference>
<dbReference type="InterPro" id="IPR001478">
    <property type="entry name" value="PDZ"/>
</dbReference>
<dbReference type="InterPro" id="IPR041489">
    <property type="entry name" value="PDZ_6"/>
</dbReference>
<dbReference type="EMBL" id="VIFM01000011">
    <property type="protein sequence ID" value="TQF17190.1"/>
    <property type="molecule type" value="Genomic_DNA"/>
</dbReference>
<dbReference type="SUPFAM" id="SSF50156">
    <property type="entry name" value="PDZ domain-like"/>
    <property type="match status" value="1"/>
</dbReference>
<dbReference type="InterPro" id="IPR029045">
    <property type="entry name" value="ClpP/crotonase-like_dom_sf"/>
</dbReference>
<proteinExistence type="predicted"/>
<accession>A0A540X7K1</accession>
<evidence type="ECO:0000259" key="1">
    <source>
        <dbReference type="PROSITE" id="PS50106"/>
    </source>
</evidence>
<dbReference type="Pfam" id="PF17820">
    <property type="entry name" value="PDZ_6"/>
    <property type="match status" value="1"/>
</dbReference>
<dbReference type="PROSITE" id="PS50106">
    <property type="entry name" value="PDZ"/>
    <property type="match status" value="1"/>
</dbReference>
<dbReference type="GO" id="GO:0008236">
    <property type="term" value="F:serine-type peptidase activity"/>
    <property type="evidence" value="ECO:0007669"/>
    <property type="project" value="InterPro"/>
</dbReference>
<dbReference type="SMART" id="SM00228">
    <property type="entry name" value="PDZ"/>
    <property type="match status" value="1"/>
</dbReference>
<comment type="caution">
    <text evidence="2">The sequence shown here is derived from an EMBL/GenBank/DDBJ whole genome shotgun (WGS) entry which is preliminary data.</text>
</comment>
<dbReference type="OrthoDB" id="9758793at2"/>
<reference evidence="2 3" key="1">
    <citation type="submission" date="2019-06" db="EMBL/GenBank/DDBJ databases">
        <authorList>
            <person name="Livingstone P."/>
            <person name="Whitworth D."/>
        </authorList>
    </citation>
    <scope>NUCLEOTIDE SEQUENCE [LARGE SCALE GENOMIC DNA]</scope>
    <source>
        <strain evidence="2 3">AM401</strain>
    </source>
</reference>
<dbReference type="Gene3D" id="3.30.750.44">
    <property type="match status" value="1"/>
</dbReference>
<dbReference type="Gene3D" id="3.90.226.10">
    <property type="entry name" value="2-enoyl-CoA Hydratase, Chain A, domain 1"/>
    <property type="match status" value="1"/>
</dbReference>
<dbReference type="InterPro" id="IPR005151">
    <property type="entry name" value="Tail-specific_protease"/>
</dbReference>
<dbReference type="Pfam" id="PF03572">
    <property type="entry name" value="Peptidase_S41"/>
    <property type="match status" value="1"/>
</dbReference>
<dbReference type="GO" id="GO:0030288">
    <property type="term" value="C:outer membrane-bounded periplasmic space"/>
    <property type="evidence" value="ECO:0007669"/>
    <property type="project" value="TreeGrafter"/>
</dbReference>
<evidence type="ECO:0000313" key="2">
    <source>
        <dbReference type="EMBL" id="TQF17190.1"/>
    </source>
</evidence>
<dbReference type="CDD" id="cd07562">
    <property type="entry name" value="Peptidase_S41_TRI"/>
    <property type="match status" value="1"/>
</dbReference>
<dbReference type="GO" id="GO:0004175">
    <property type="term" value="F:endopeptidase activity"/>
    <property type="evidence" value="ECO:0007669"/>
    <property type="project" value="TreeGrafter"/>
</dbReference>
<keyword evidence="3" id="KW-1185">Reference proteome</keyword>
<dbReference type="SUPFAM" id="SSF52096">
    <property type="entry name" value="ClpP/crotonase"/>
    <property type="match status" value="1"/>
</dbReference>
<name>A0A540X7K1_9BACT</name>
<dbReference type="PANTHER" id="PTHR32060:SF30">
    <property type="entry name" value="CARBOXY-TERMINAL PROCESSING PROTEASE CTPA"/>
    <property type="match status" value="1"/>
</dbReference>
<protein>
    <submittedName>
        <fullName evidence="2">PDZ domain-containing protein</fullName>
    </submittedName>
</protein>
<dbReference type="AlphaFoldDB" id="A0A540X7K1"/>
<dbReference type="Proteomes" id="UP000315369">
    <property type="component" value="Unassembled WGS sequence"/>
</dbReference>
<dbReference type="GO" id="GO:0007165">
    <property type="term" value="P:signal transduction"/>
    <property type="evidence" value="ECO:0007669"/>
    <property type="project" value="TreeGrafter"/>
</dbReference>
<gene>
    <name evidence="2" type="ORF">FJV41_04470</name>
</gene>
<evidence type="ECO:0000313" key="3">
    <source>
        <dbReference type="Proteomes" id="UP000315369"/>
    </source>
</evidence>
<dbReference type="PANTHER" id="PTHR32060">
    <property type="entry name" value="TAIL-SPECIFIC PROTEASE"/>
    <property type="match status" value="1"/>
</dbReference>
<organism evidence="2 3">
    <name type="scientific">Myxococcus llanfairpwllgwyngyllgogerychwyrndrobwllllantysiliogogogochensis</name>
    <dbReference type="NCBI Taxonomy" id="2590453"/>
    <lineage>
        <taxon>Bacteria</taxon>
        <taxon>Pseudomonadati</taxon>
        <taxon>Myxococcota</taxon>
        <taxon>Myxococcia</taxon>
        <taxon>Myxococcales</taxon>
        <taxon>Cystobacterineae</taxon>
        <taxon>Myxococcaceae</taxon>
        <taxon>Myxococcus</taxon>
    </lineage>
</organism>
<dbReference type="GO" id="GO:0006508">
    <property type="term" value="P:proteolysis"/>
    <property type="evidence" value="ECO:0007669"/>
    <property type="project" value="InterPro"/>
</dbReference>
<feature type="domain" description="PDZ" evidence="1">
    <location>
        <begin position="122"/>
        <end position="196"/>
    </location>
</feature>
<dbReference type="InterPro" id="IPR036034">
    <property type="entry name" value="PDZ_sf"/>
</dbReference>
<sequence length="414" mass="45437">MKKFGYCPRWRRCQEELEAMVKRLYPRIFLAVVLFSTVSQAASPFLKPGDEVVEHVRKRFFDAKRGEAWATKHQGYGAAATSAEDFARLTRAALAELNASHTAFYPRDSEGYAGLSAIFQRYLKLPKYEAPSIGADVMETPEGFFVRHVFANGPAAKAGLLRGDRLVSVEDKPFTSVTALTRRVGKPTRFSVERTHGATPLTLTLTPRLINPKAEWLDTQKASSRIVERGGRRVAYQQLYSCAGPEHQDLLEETLAGDFSAADALVIDFRDGWGGCNPTFLNLFNRTVPVFTGISREGRRNDWSATWRKPVVLLVNGNSRSGKEMVALVMKQHALATLVGQRTAGAVLAGTPLRLSTGDLLYLAVEDVEVDGVRLEGQGVPVDVEVPDSLAFASGKDPQLDKALDVASVALSPR</sequence>
<dbReference type="Gene3D" id="2.30.42.10">
    <property type="match status" value="1"/>
</dbReference>